<dbReference type="SUPFAM" id="SSF48264">
    <property type="entry name" value="Cytochrome P450"/>
    <property type="match status" value="1"/>
</dbReference>
<name>A0AA40DX24_9PEZI</name>
<keyword evidence="6" id="KW-0349">Heme</keyword>
<proteinExistence type="inferred from homology"/>
<evidence type="ECO:0000256" key="2">
    <source>
        <dbReference type="ARBA" id="ARBA00010617"/>
    </source>
</evidence>
<dbReference type="GO" id="GO:0005506">
    <property type="term" value="F:iron ion binding"/>
    <property type="evidence" value="ECO:0007669"/>
    <property type="project" value="InterPro"/>
</dbReference>
<dbReference type="GeneID" id="85323070"/>
<comment type="caution">
    <text evidence="7">The sequence shown here is derived from an EMBL/GenBank/DDBJ whole genome shotgun (WGS) entry which is preliminary data.</text>
</comment>
<evidence type="ECO:0000256" key="1">
    <source>
        <dbReference type="ARBA" id="ARBA00001971"/>
    </source>
</evidence>
<dbReference type="RefSeq" id="XP_060295575.1">
    <property type="nucleotide sequence ID" value="XM_060439800.1"/>
</dbReference>
<comment type="similarity">
    <text evidence="2 6">Belongs to the cytochrome P450 family.</text>
</comment>
<sequence>MGPTNAESRYTGRHPTEYRMPSSSVIGHAESVLSNASVPGKKRVSSWPALHRHILTADGVESLFHLPKVFAHGLSNFILKGYQQLPTSIRIMHEEISRTLDECIGAPKGANHRHHLTCVVRVDNTVFYGKELGHNDVYNENAINWTRDVVVAAALFVRNYSNWLKGLYVTLFTNINQRRKIADDILIPIVQKCTDQTARGEKVPDDLLQGFIENANPDEFDGFRFSRPNATKKTKMVNTSTEQFLFGHGRHACPGSFFAVDAMKLITKMLIERYDIKLITGTKPFRAVVGMNVVPESSLKILVKSVPKTAA</sequence>
<keyword evidence="4 6" id="KW-0560">Oxidoreductase</keyword>
<dbReference type="GO" id="GO:0004497">
    <property type="term" value="F:monooxygenase activity"/>
    <property type="evidence" value="ECO:0007669"/>
    <property type="project" value="UniProtKB-KW"/>
</dbReference>
<keyword evidence="5 6" id="KW-0408">Iron</keyword>
<dbReference type="Proteomes" id="UP001172101">
    <property type="component" value="Unassembled WGS sequence"/>
</dbReference>
<protein>
    <submittedName>
        <fullName evidence="7">Cytochrome P450</fullName>
    </submittedName>
</protein>
<dbReference type="PANTHER" id="PTHR46206">
    <property type="entry name" value="CYTOCHROME P450"/>
    <property type="match status" value="1"/>
</dbReference>
<evidence type="ECO:0000256" key="6">
    <source>
        <dbReference type="RuleBase" id="RU000461"/>
    </source>
</evidence>
<comment type="cofactor">
    <cofactor evidence="1">
        <name>heme</name>
        <dbReference type="ChEBI" id="CHEBI:30413"/>
    </cofactor>
</comment>
<evidence type="ECO:0000256" key="4">
    <source>
        <dbReference type="ARBA" id="ARBA00023002"/>
    </source>
</evidence>
<keyword evidence="6" id="KW-0503">Monooxygenase</keyword>
<dbReference type="InterPro" id="IPR001128">
    <property type="entry name" value="Cyt_P450"/>
</dbReference>
<keyword evidence="8" id="KW-1185">Reference proteome</keyword>
<reference evidence="7" key="1">
    <citation type="submission" date="2023-06" db="EMBL/GenBank/DDBJ databases">
        <title>Genome-scale phylogeny and comparative genomics of the fungal order Sordariales.</title>
        <authorList>
            <consortium name="Lawrence Berkeley National Laboratory"/>
            <person name="Hensen N."/>
            <person name="Bonometti L."/>
            <person name="Westerberg I."/>
            <person name="Brannstrom I.O."/>
            <person name="Guillou S."/>
            <person name="Cros-Aarteil S."/>
            <person name="Calhoun S."/>
            <person name="Haridas S."/>
            <person name="Kuo A."/>
            <person name="Mondo S."/>
            <person name="Pangilinan J."/>
            <person name="Riley R."/>
            <person name="LaButti K."/>
            <person name="Andreopoulos B."/>
            <person name="Lipzen A."/>
            <person name="Chen C."/>
            <person name="Yanf M."/>
            <person name="Daum C."/>
            <person name="Ng V."/>
            <person name="Clum A."/>
            <person name="Steindorff A."/>
            <person name="Ohm R."/>
            <person name="Martin F."/>
            <person name="Silar P."/>
            <person name="Natvig D."/>
            <person name="Lalanne C."/>
            <person name="Gautier V."/>
            <person name="Ament-velasquez S.L."/>
            <person name="Kruys A."/>
            <person name="Hutchinson M.I."/>
            <person name="Powell A.J."/>
            <person name="Barry K."/>
            <person name="Miller A.N."/>
            <person name="Grigoriev I.V."/>
            <person name="Debuchy R."/>
            <person name="Gladieux P."/>
            <person name="Thoren M.H."/>
            <person name="Johannesson H."/>
        </authorList>
    </citation>
    <scope>NUCLEOTIDE SEQUENCE</scope>
    <source>
        <strain evidence="7">SMH2392-1A</strain>
    </source>
</reference>
<dbReference type="Gene3D" id="1.10.630.10">
    <property type="entry name" value="Cytochrome P450"/>
    <property type="match status" value="2"/>
</dbReference>
<evidence type="ECO:0000256" key="3">
    <source>
        <dbReference type="ARBA" id="ARBA00022723"/>
    </source>
</evidence>
<evidence type="ECO:0000256" key="5">
    <source>
        <dbReference type="ARBA" id="ARBA00023004"/>
    </source>
</evidence>
<dbReference type="PROSITE" id="PS00086">
    <property type="entry name" value="CYTOCHROME_P450"/>
    <property type="match status" value="1"/>
</dbReference>
<evidence type="ECO:0000313" key="8">
    <source>
        <dbReference type="Proteomes" id="UP001172101"/>
    </source>
</evidence>
<organism evidence="7 8">
    <name type="scientific">Lasiosphaeria miniovina</name>
    <dbReference type="NCBI Taxonomy" id="1954250"/>
    <lineage>
        <taxon>Eukaryota</taxon>
        <taxon>Fungi</taxon>
        <taxon>Dikarya</taxon>
        <taxon>Ascomycota</taxon>
        <taxon>Pezizomycotina</taxon>
        <taxon>Sordariomycetes</taxon>
        <taxon>Sordariomycetidae</taxon>
        <taxon>Sordariales</taxon>
        <taxon>Lasiosphaeriaceae</taxon>
        <taxon>Lasiosphaeria</taxon>
    </lineage>
</organism>
<accession>A0AA40DX24</accession>
<keyword evidence="3 6" id="KW-0479">Metal-binding</keyword>
<dbReference type="GO" id="GO:0020037">
    <property type="term" value="F:heme binding"/>
    <property type="evidence" value="ECO:0007669"/>
    <property type="project" value="InterPro"/>
</dbReference>
<dbReference type="GO" id="GO:0016705">
    <property type="term" value="F:oxidoreductase activity, acting on paired donors, with incorporation or reduction of molecular oxygen"/>
    <property type="evidence" value="ECO:0007669"/>
    <property type="project" value="InterPro"/>
</dbReference>
<dbReference type="InterPro" id="IPR017972">
    <property type="entry name" value="Cyt_P450_CS"/>
</dbReference>
<gene>
    <name evidence="7" type="ORF">B0T26DRAFT_675206</name>
</gene>
<dbReference type="AlphaFoldDB" id="A0AA40DX24"/>
<dbReference type="Pfam" id="PF00067">
    <property type="entry name" value="p450"/>
    <property type="match status" value="1"/>
</dbReference>
<dbReference type="EMBL" id="JAUIRO010000004">
    <property type="protein sequence ID" value="KAK0716782.1"/>
    <property type="molecule type" value="Genomic_DNA"/>
</dbReference>
<dbReference type="InterPro" id="IPR036396">
    <property type="entry name" value="Cyt_P450_sf"/>
</dbReference>
<evidence type="ECO:0000313" key="7">
    <source>
        <dbReference type="EMBL" id="KAK0716782.1"/>
    </source>
</evidence>